<reference evidence="2" key="1">
    <citation type="journal article" date="2019" name="Int. J. Syst. Evol. Microbiol.">
        <title>The Global Catalogue of Microorganisms (GCM) 10K type strain sequencing project: providing services to taxonomists for standard genome sequencing and annotation.</title>
        <authorList>
            <consortium name="The Broad Institute Genomics Platform"/>
            <consortium name="The Broad Institute Genome Sequencing Center for Infectious Disease"/>
            <person name="Wu L."/>
            <person name="Ma J."/>
        </authorList>
    </citation>
    <scope>NUCLEOTIDE SEQUENCE [LARGE SCALE GENOMIC DNA]</scope>
    <source>
        <strain evidence="2">CGMCC 4.7643</strain>
    </source>
</reference>
<dbReference type="SUPFAM" id="SSF56059">
    <property type="entry name" value="Glutathione synthetase ATP-binding domain-like"/>
    <property type="match status" value="1"/>
</dbReference>
<sequence>MSAVLGDRWETLSADRRAEFLARRVAAGRWPFGAEEGWQRGRVWQPSRPLVLDAAAYAALGTVTSRLLRLAVDCCRRRAATAGELCAVMADRRSLRLLDPAQPLTHAAPVPIARPDVLLCQGIPRFVELNIAIPLYGIPALDRMAAAYVRLWAGEPLVAARPVLRARSALLRQVAPPPARVLVPTWRSTGGQARKLGTRRALRAYLRPTVEDARRCGVDVVVADLSRVRTGAHGRLYADGRRVDVVFNWFVSAGVVDDAGGVEAIGRAQAAGTVRLFFPETMRLLSSKQVLAWLHEDLPLLGRHDRDLVLAHVPWTVWTGPGQLSSRRAGVLRTAVREQGDLVLKPATGSSGNGVVFGSDVDSGTWRALLAERSSVDTVVLQRRVVADRTTMSFFAPDSGCRAATRLPCVLSPFLVDGRICGALVRHPGPDDLDGSHTINTHTGAIANTVVLKRSH</sequence>
<dbReference type="Proteomes" id="UP001597419">
    <property type="component" value="Unassembled WGS sequence"/>
</dbReference>
<gene>
    <name evidence="1" type="ORF">ACFSYJ_23255</name>
</gene>
<accession>A0ABW5GL06</accession>
<comment type="caution">
    <text evidence="1">The sequence shown here is derived from an EMBL/GenBank/DDBJ whole genome shotgun (WGS) entry which is preliminary data.</text>
</comment>
<protein>
    <recommendedName>
        <fullName evidence="3">Circularly permuted type 2 ATP-grasp protein</fullName>
    </recommendedName>
</protein>
<proteinExistence type="predicted"/>
<keyword evidence="2" id="KW-1185">Reference proteome</keyword>
<dbReference type="RefSeq" id="WP_345389961.1">
    <property type="nucleotide sequence ID" value="NZ_BAABHG010000004.1"/>
</dbReference>
<dbReference type="EMBL" id="JBHUKU010000014">
    <property type="protein sequence ID" value="MFD2461542.1"/>
    <property type="molecule type" value="Genomic_DNA"/>
</dbReference>
<evidence type="ECO:0000313" key="2">
    <source>
        <dbReference type="Proteomes" id="UP001597419"/>
    </source>
</evidence>
<evidence type="ECO:0008006" key="3">
    <source>
        <dbReference type="Google" id="ProtNLM"/>
    </source>
</evidence>
<organism evidence="1 2">
    <name type="scientific">Amycolatopsis samaneae</name>
    <dbReference type="NCBI Taxonomy" id="664691"/>
    <lineage>
        <taxon>Bacteria</taxon>
        <taxon>Bacillati</taxon>
        <taxon>Actinomycetota</taxon>
        <taxon>Actinomycetes</taxon>
        <taxon>Pseudonocardiales</taxon>
        <taxon>Pseudonocardiaceae</taxon>
        <taxon>Amycolatopsis</taxon>
    </lineage>
</organism>
<name>A0ABW5GL06_9PSEU</name>
<evidence type="ECO:0000313" key="1">
    <source>
        <dbReference type="EMBL" id="MFD2461542.1"/>
    </source>
</evidence>